<dbReference type="Proteomes" id="UP000183832">
    <property type="component" value="Unassembled WGS sequence"/>
</dbReference>
<sequence length="79" mass="9766">MERYKAHHASETVRHEQHQQKKQKSFEYLMEDERILSRFRSSKLSLSFARKISKYDFDSNMCCTFLNVEEKCWRLSRWD</sequence>
<accession>A0A1J1HRW1</accession>
<name>A0A1J1HRW1_9DIPT</name>
<evidence type="ECO:0000313" key="2">
    <source>
        <dbReference type="EMBL" id="CRK90124.1"/>
    </source>
</evidence>
<organism evidence="2 3">
    <name type="scientific">Clunio marinus</name>
    <dbReference type="NCBI Taxonomy" id="568069"/>
    <lineage>
        <taxon>Eukaryota</taxon>
        <taxon>Metazoa</taxon>
        <taxon>Ecdysozoa</taxon>
        <taxon>Arthropoda</taxon>
        <taxon>Hexapoda</taxon>
        <taxon>Insecta</taxon>
        <taxon>Pterygota</taxon>
        <taxon>Neoptera</taxon>
        <taxon>Endopterygota</taxon>
        <taxon>Diptera</taxon>
        <taxon>Nematocera</taxon>
        <taxon>Chironomoidea</taxon>
        <taxon>Chironomidae</taxon>
        <taxon>Clunio</taxon>
    </lineage>
</organism>
<reference evidence="2 3" key="1">
    <citation type="submission" date="2015-04" db="EMBL/GenBank/DDBJ databases">
        <authorList>
            <person name="Syromyatnikov M.Y."/>
            <person name="Popov V.N."/>
        </authorList>
    </citation>
    <scope>NUCLEOTIDE SEQUENCE [LARGE SCALE GENOMIC DNA]</scope>
</reference>
<protein>
    <submittedName>
        <fullName evidence="2">CLUMA_CG003842, isoform A</fullName>
    </submittedName>
</protein>
<gene>
    <name evidence="2" type="ORF">CLUMA_CG003842</name>
</gene>
<dbReference type="AlphaFoldDB" id="A0A1J1HRW1"/>
<proteinExistence type="predicted"/>
<dbReference type="EMBL" id="CVRI01000016">
    <property type="protein sequence ID" value="CRK90124.1"/>
    <property type="molecule type" value="Genomic_DNA"/>
</dbReference>
<keyword evidence="3" id="KW-1185">Reference proteome</keyword>
<evidence type="ECO:0000256" key="1">
    <source>
        <dbReference type="SAM" id="MobiDB-lite"/>
    </source>
</evidence>
<evidence type="ECO:0000313" key="3">
    <source>
        <dbReference type="Proteomes" id="UP000183832"/>
    </source>
</evidence>
<feature type="compositionally biased region" description="Basic and acidic residues" evidence="1">
    <location>
        <begin position="1"/>
        <end position="19"/>
    </location>
</feature>
<feature type="region of interest" description="Disordered" evidence="1">
    <location>
        <begin position="1"/>
        <end position="22"/>
    </location>
</feature>